<dbReference type="EMBL" id="FNKP01000001">
    <property type="protein sequence ID" value="SDQ14682.1"/>
    <property type="molecule type" value="Genomic_DNA"/>
</dbReference>
<evidence type="ECO:0000313" key="2">
    <source>
        <dbReference type="Proteomes" id="UP000183487"/>
    </source>
</evidence>
<keyword evidence="1" id="KW-0489">Methyltransferase</keyword>
<dbReference type="AlphaFoldDB" id="A0A1H0YHQ6"/>
<keyword evidence="2" id="KW-1185">Reference proteome</keyword>
<dbReference type="CDD" id="cd02440">
    <property type="entry name" value="AdoMet_MTases"/>
    <property type="match status" value="1"/>
</dbReference>
<dbReference type="SUPFAM" id="SSF53335">
    <property type="entry name" value="S-adenosyl-L-methionine-dependent methyltransferases"/>
    <property type="match status" value="1"/>
</dbReference>
<reference evidence="2" key="1">
    <citation type="submission" date="2016-10" db="EMBL/GenBank/DDBJ databases">
        <authorList>
            <person name="Varghese N."/>
        </authorList>
    </citation>
    <scope>NUCLEOTIDE SEQUENCE [LARGE SCALE GENOMIC DNA]</scope>
    <source>
        <strain evidence="2">GAS106B</strain>
    </source>
</reference>
<gene>
    <name evidence="1" type="ORF">SAMN05443245_0085</name>
</gene>
<keyword evidence="1" id="KW-0808">Transferase</keyword>
<dbReference type="Gene3D" id="3.40.50.150">
    <property type="entry name" value="Vaccinia Virus protein VP39"/>
    <property type="match status" value="1"/>
</dbReference>
<dbReference type="GO" id="GO:0008168">
    <property type="term" value="F:methyltransferase activity"/>
    <property type="evidence" value="ECO:0007669"/>
    <property type="project" value="UniProtKB-KW"/>
</dbReference>
<dbReference type="InterPro" id="IPR029063">
    <property type="entry name" value="SAM-dependent_MTases_sf"/>
</dbReference>
<dbReference type="Pfam" id="PF13578">
    <property type="entry name" value="Methyltransf_24"/>
    <property type="match status" value="1"/>
</dbReference>
<proteinExistence type="predicted"/>
<name>A0A1H0YHQ6_9BURK</name>
<accession>A0A1H0YHQ6</accession>
<evidence type="ECO:0000313" key="1">
    <source>
        <dbReference type="EMBL" id="SDQ14682.1"/>
    </source>
</evidence>
<dbReference type="GO" id="GO:0032259">
    <property type="term" value="P:methylation"/>
    <property type="evidence" value="ECO:0007669"/>
    <property type="project" value="UniProtKB-KW"/>
</dbReference>
<protein>
    <submittedName>
        <fullName evidence="1">Methyltransferase domain-containing protein</fullName>
    </submittedName>
</protein>
<sequence>MAGFDHRPARIMTSYQFTNNWFETVARGVWDQLMPQLAPARILEIGSYEGASACYLIDALAPRHPLELHCIDTWEGGVEHQPGGDAPADMNSVERRFHHNVALAAARYPGRATIEVHKGFSDDCLAGLIAAGKKGYFDFVYVDGSHQAADVLVDAVLGFRLLRVGGVIAFDDYLWSEALPSGKDPLRCPKPAIDAFVNLNFRKVEVLSAPLYQLYVRKLSD</sequence>
<organism evidence="1 2">
    <name type="scientific">Paraburkholderia fungorum</name>
    <dbReference type="NCBI Taxonomy" id="134537"/>
    <lineage>
        <taxon>Bacteria</taxon>
        <taxon>Pseudomonadati</taxon>
        <taxon>Pseudomonadota</taxon>
        <taxon>Betaproteobacteria</taxon>
        <taxon>Burkholderiales</taxon>
        <taxon>Burkholderiaceae</taxon>
        <taxon>Paraburkholderia</taxon>
    </lineage>
</organism>
<dbReference type="Proteomes" id="UP000183487">
    <property type="component" value="Unassembled WGS sequence"/>
</dbReference>